<dbReference type="EMBL" id="JROU02000842">
    <property type="protein sequence ID" value="OEH78135.1"/>
    <property type="molecule type" value="Genomic_DNA"/>
</dbReference>
<accession>A0A1D3D3V8</accession>
<evidence type="ECO:0000256" key="1">
    <source>
        <dbReference type="SAM" id="MobiDB-lite"/>
    </source>
</evidence>
<dbReference type="VEuPathDB" id="ToxoDB:cyc_02047"/>
<feature type="region of interest" description="Disordered" evidence="1">
    <location>
        <begin position="469"/>
        <end position="496"/>
    </location>
</feature>
<dbReference type="InParanoid" id="A0A1D3D3V8"/>
<evidence type="ECO:0000313" key="2">
    <source>
        <dbReference type="EMBL" id="OEH78135.1"/>
    </source>
</evidence>
<name>A0A1D3D3V8_9EIME</name>
<reference evidence="2 3" key="1">
    <citation type="journal article" date="2016" name="BMC Genomics">
        <title>Comparative genomics reveals Cyclospora cayetanensis possesses coccidia-like metabolism and invasion components but unique surface antigens.</title>
        <authorList>
            <person name="Liu S."/>
            <person name="Wang L."/>
            <person name="Zheng H."/>
            <person name="Xu Z."/>
            <person name="Roellig D.M."/>
            <person name="Li N."/>
            <person name="Frace M.A."/>
            <person name="Tang K."/>
            <person name="Arrowood M.J."/>
            <person name="Moss D.M."/>
            <person name="Zhang L."/>
            <person name="Feng Y."/>
            <person name="Xiao L."/>
        </authorList>
    </citation>
    <scope>NUCLEOTIDE SEQUENCE [LARGE SCALE GENOMIC DNA]</scope>
    <source>
        <strain evidence="2 3">CHN_HEN01</strain>
    </source>
</reference>
<feature type="region of interest" description="Disordered" evidence="1">
    <location>
        <begin position="693"/>
        <end position="738"/>
    </location>
</feature>
<dbReference type="VEuPathDB" id="ToxoDB:LOC113147169"/>
<dbReference type="Proteomes" id="UP000095192">
    <property type="component" value="Unassembled WGS sequence"/>
</dbReference>
<organism evidence="2 3">
    <name type="scientific">Cyclospora cayetanensis</name>
    <dbReference type="NCBI Taxonomy" id="88456"/>
    <lineage>
        <taxon>Eukaryota</taxon>
        <taxon>Sar</taxon>
        <taxon>Alveolata</taxon>
        <taxon>Apicomplexa</taxon>
        <taxon>Conoidasida</taxon>
        <taxon>Coccidia</taxon>
        <taxon>Eucoccidiorida</taxon>
        <taxon>Eimeriorina</taxon>
        <taxon>Eimeriidae</taxon>
        <taxon>Cyclospora</taxon>
    </lineage>
</organism>
<feature type="compositionally biased region" description="Low complexity" evidence="1">
    <location>
        <begin position="168"/>
        <end position="182"/>
    </location>
</feature>
<evidence type="ECO:0000313" key="3">
    <source>
        <dbReference type="Proteomes" id="UP000095192"/>
    </source>
</evidence>
<gene>
    <name evidence="2" type="ORF">cyc_02047</name>
</gene>
<feature type="compositionally biased region" description="Low complexity" evidence="1">
    <location>
        <begin position="478"/>
        <end position="492"/>
    </location>
</feature>
<protein>
    <recommendedName>
        <fullName evidence="4">Protein kinase domain-containing protein</fullName>
    </recommendedName>
</protein>
<proteinExistence type="predicted"/>
<sequence length="738" mass="80280">MGVDQRDSMLCGALHLWVPEFHCMFVGVGLLLPQALQGDPVLQQQQHLSRYSINRLSGFAAANARYGLYCSGGAAGVPVDPTAVAAAAVLPDAVSPPTASTHYSSTQQQTAEDLEGAFTPLAESVGSSPPSQPQQLLLHATAAPEVELRLKQVSQEHVQQQGPRLWRGASAPSGSSGGAAASTVPTAQQHQYPYVAVHQLLPHVPRAADKDCFSACNWQNPRRSSWGDTSTLRLLQPLGSGAMGHVFLVELGGKLCALKLALQSDAAACMYLRQGWENLVRLECLHVQQQLRRRQAAAGARAGEEILREEGPQQQQRFAVSPPAGAGTSEECQSSCNSKNQRYFCRPLCYIEGDWYSASSSPSAVSLQQQPLRRNKVCGYIMEHIADACQLTVLIWHFHRSIDPMGALRRQKRSLVSRRLLFLCREVTKAFAFVAAEANLYAFDFNPKNILVSVQVPPDQDQVVHPQQLGEGSAAPVSSGSGQRSSSASSTKGRSRTAMELTQQAFLNPRATVRVVAIDLDCSLSPPFSLDTVDPLLLDWTCGRKVVYSCPHVPSLLAAYILAVLAKSKQLGHLLSSGPCTSAVAARAPPPPQPLFLYPQHRVPRDIPAKEHTKYGIRLSNGHPLLQLLAFILCDLLDARSLHNVFLRQHSAALQQLLLPTDVNKLFCERSQIISCLCFSALTRMQSNAIPHPAAALSPQRQQERRGVDFEGSSNNRTGRMLPSGAFRTTRPPFPLVD</sequence>
<evidence type="ECO:0008006" key="4">
    <source>
        <dbReference type="Google" id="ProtNLM"/>
    </source>
</evidence>
<feature type="region of interest" description="Disordered" evidence="1">
    <location>
        <begin position="155"/>
        <end position="184"/>
    </location>
</feature>
<comment type="caution">
    <text evidence="2">The sequence shown here is derived from an EMBL/GenBank/DDBJ whole genome shotgun (WGS) entry which is preliminary data.</text>
</comment>
<keyword evidence="3" id="KW-1185">Reference proteome</keyword>
<dbReference type="AlphaFoldDB" id="A0A1D3D3V8"/>